<name>A0A834XYK2_APHGI</name>
<dbReference type="EMBL" id="JACMRX010000002">
    <property type="protein sequence ID" value="KAF7995968.1"/>
    <property type="molecule type" value="Genomic_DNA"/>
</dbReference>
<gene>
    <name evidence="2" type="ORF">HCN44_007935</name>
</gene>
<proteinExistence type="predicted"/>
<sequence length="81" mass="8937">MATTLVPAVFSRNDLIHSNVRGGISKVKQDAERKKPQDPDRLDAIRHNKKSAEEKVPLAGRDTVRPYIIAVNGKDTNESTA</sequence>
<evidence type="ECO:0000313" key="2">
    <source>
        <dbReference type="EMBL" id="KAF7995968.1"/>
    </source>
</evidence>
<accession>A0A834XYK2</accession>
<evidence type="ECO:0000256" key="1">
    <source>
        <dbReference type="SAM" id="MobiDB-lite"/>
    </source>
</evidence>
<reference evidence="2 3" key="1">
    <citation type="submission" date="2020-08" db="EMBL/GenBank/DDBJ databases">
        <title>Aphidius gifuensis genome sequencing and assembly.</title>
        <authorList>
            <person name="Du Z."/>
        </authorList>
    </citation>
    <scope>NUCLEOTIDE SEQUENCE [LARGE SCALE GENOMIC DNA]</scope>
    <source>
        <strain evidence="2">YNYX2018</strain>
        <tissue evidence="2">Adults</tissue>
    </source>
</reference>
<dbReference type="AlphaFoldDB" id="A0A834XYK2"/>
<protein>
    <submittedName>
        <fullName evidence="2">Uncharacterized protein</fullName>
    </submittedName>
</protein>
<feature type="compositionally biased region" description="Basic and acidic residues" evidence="1">
    <location>
        <begin position="27"/>
        <end position="56"/>
    </location>
</feature>
<feature type="region of interest" description="Disordered" evidence="1">
    <location>
        <begin position="25"/>
        <end position="59"/>
    </location>
</feature>
<organism evidence="2 3">
    <name type="scientific">Aphidius gifuensis</name>
    <name type="common">Parasitoid wasp</name>
    <dbReference type="NCBI Taxonomy" id="684658"/>
    <lineage>
        <taxon>Eukaryota</taxon>
        <taxon>Metazoa</taxon>
        <taxon>Ecdysozoa</taxon>
        <taxon>Arthropoda</taxon>
        <taxon>Hexapoda</taxon>
        <taxon>Insecta</taxon>
        <taxon>Pterygota</taxon>
        <taxon>Neoptera</taxon>
        <taxon>Endopterygota</taxon>
        <taxon>Hymenoptera</taxon>
        <taxon>Apocrita</taxon>
        <taxon>Ichneumonoidea</taxon>
        <taxon>Braconidae</taxon>
        <taxon>Aphidiinae</taxon>
        <taxon>Aphidius</taxon>
    </lineage>
</organism>
<dbReference type="Proteomes" id="UP000639338">
    <property type="component" value="Unassembled WGS sequence"/>
</dbReference>
<evidence type="ECO:0000313" key="3">
    <source>
        <dbReference type="Proteomes" id="UP000639338"/>
    </source>
</evidence>
<keyword evidence="3" id="KW-1185">Reference proteome</keyword>
<comment type="caution">
    <text evidence="2">The sequence shown here is derived from an EMBL/GenBank/DDBJ whole genome shotgun (WGS) entry which is preliminary data.</text>
</comment>